<accession>A0AA45R3P4</accession>
<dbReference type="AlphaFoldDB" id="A0AA45R3P4"/>
<reference evidence="1" key="1">
    <citation type="submission" date="2021-04" db="EMBL/GenBank/DDBJ databases">
        <title>Genomic sequence of Actinosynnema pretiosum subsp. pretiosum ATCC 31280 (C-14919).</title>
        <authorList>
            <person name="Bai L."/>
            <person name="Wang X."/>
            <person name="Xiao Y."/>
        </authorList>
    </citation>
    <scope>NUCLEOTIDE SEQUENCE</scope>
    <source>
        <strain evidence="1">ATCC 31280</strain>
    </source>
</reference>
<evidence type="ECO:0000313" key="2">
    <source>
        <dbReference type="Proteomes" id="UP000677152"/>
    </source>
</evidence>
<dbReference type="EMBL" id="CP073249">
    <property type="protein sequence ID" value="QUF04067.1"/>
    <property type="molecule type" value="Genomic_DNA"/>
</dbReference>
<evidence type="ECO:0000313" key="1">
    <source>
        <dbReference type="EMBL" id="QUF04067.1"/>
    </source>
</evidence>
<protein>
    <submittedName>
        <fullName evidence="1">Uncharacterized protein</fullName>
    </submittedName>
</protein>
<proteinExistence type="predicted"/>
<organism evidence="1 2">
    <name type="scientific">Actinosynnema pretiosum subsp. pretiosum</name>
    <dbReference type="NCBI Taxonomy" id="103721"/>
    <lineage>
        <taxon>Bacteria</taxon>
        <taxon>Bacillati</taxon>
        <taxon>Actinomycetota</taxon>
        <taxon>Actinomycetes</taxon>
        <taxon>Pseudonocardiales</taxon>
        <taxon>Pseudonocardiaceae</taxon>
        <taxon>Actinosynnema</taxon>
    </lineage>
</organism>
<gene>
    <name evidence="1" type="ORF">KCV87_32775</name>
</gene>
<name>A0AA45R3P4_9PSEU</name>
<dbReference type="Proteomes" id="UP000677152">
    <property type="component" value="Chromosome"/>
</dbReference>
<sequence>MPDLTTALASAKEHGAVYVILDGKLFRTDRYHGETGLNRHKRVIDAWYSERPGATAVWSPR</sequence>